<keyword evidence="4" id="KW-1185">Reference proteome</keyword>
<feature type="transmembrane region" description="Helical" evidence="2">
    <location>
        <begin position="301"/>
        <end position="325"/>
    </location>
</feature>
<accession>A0AA38PLZ1</accession>
<keyword evidence="2" id="KW-0472">Membrane</keyword>
<feature type="region of interest" description="Disordered" evidence="1">
    <location>
        <begin position="70"/>
        <end position="206"/>
    </location>
</feature>
<evidence type="ECO:0000313" key="4">
    <source>
        <dbReference type="Proteomes" id="UP001163846"/>
    </source>
</evidence>
<evidence type="ECO:0000313" key="3">
    <source>
        <dbReference type="EMBL" id="KAJ3845408.1"/>
    </source>
</evidence>
<name>A0AA38PLZ1_9AGAR</name>
<gene>
    <name evidence="3" type="ORF">F5878DRAFT_206664</name>
</gene>
<sequence>MYSKSPNQWHHISISGKHSLGPVTVYTTAVLFIFADCSNRKKQPIRLHSIVVILLAFFLTSVDACPIVSSRSTSASVAKPEAPPSQDSETPVTDDESACSASTDINSYVTGESPNDWDQGAGSNEIQGVDSASTTPPSSVDIEPSLGASSQSETRHNANPDPGGNVRTTRLSLTIPPYKSPSIAQITPEVQRTTRDSDVQSPSATTSITVSTKIPLASPTATVPLNDPSTTLPGIRIDGVVNASFDMVLPLVDSAGSGAYGGASPLSASPMQSLNPITANTVNNISNHFYSTCDAGEDPRMLNVLVGLVSVVLFIQLLKTVITWFNAWKSSKSYQNERLPLSTQIPSRYSTTASTSTVGLPPSSPPPYHSPQPSPYPRV</sequence>
<proteinExistence type="predicted"/>
<evidence type="ECO:0000256" key="1">
    <source>
        <dbReference type="SAM" id="MobiDB-lite"/>
    </source>
</evidence>
<organism evidence="3 4">
    <name type="scientific">Lentinula raphanica</name>
    <dbReference type="NCBI Taxonomy" id="153919"/>
    <lineage>
        <taxon>Eukaryota</taxon>
        <taxon>Fungi</taxon>
        <taxon>Dikarya</taxon>
        <taxon>Basidiomycota</taxon>
        <taxon>Agaricomycotina</taxon>
        <taxon>Agaricomycetes</taxon>
        <taxon>Agaricomycetidae</taxon>
        <taxon>Agaricales</taxon>
        <taxon>Marasmiineae</taxon>
        <taxon>Omphalotaceae</taxon>
        <taxon>Lentinula</taxon>
    </lineage>
</organism>
<feature type="compositionally biased region" description="Polar residues" evidence="1">
    <location>
        <begin position="121"/>
        <end position="138"/>
    </location>
</feature>
<protein>
    <submittedName>
        <fullName evidence="3">Uncharacterized protein</fullName>
    </submittedName>
</protein>
<reference evidence="3" key="1">
    <citation type="submission" date="2022-08" db="EMBL/GenBank/DDBJ databases">
        <authorList>
            <consortium name="DOE Joint Genome Institute"/>
            <person name="Min B."/>
            <person name="Riley R."/>
            <person name="Sierra-Patev S."/>
            <person name="Naranjo-Ortiz M."/>
            <person name="Looney B."/>
            <person name="Konkel Z."/>
            <person name="Slot J.C."/>
            <person name="Sakamoto Y."/>
            <person name="Steenwyk J.L."/>
            <person name="Rokas A."/>
            <person name="Carro J."/>
            <person name="Camarero S."/>
            <person name="Ferreira P."/>
            <person name="Molpeceres G."/>
            <person name="Ruiz-Duenas F.J."/>
            <person name="Serrano A."/>
            <person name="Henrissat B."/>
            <person name="Drula E."/>
            <person name="Hughes K.W."/>
            <person name="Mata J.L."/>
            <person name="Ishikawa N.K."/>
            <person name="Vargas-Isla R."/>
            <person name="Ushijima S."/>
            <person name="Smith C.A."/>
            <person name="Ahrendt S."/>
            <person name="Andreopoulos W."/>
            <person name="He G."/>
            <person name="Labutti K."/>
            <person name="Lipzen A."/>
            <person name="Ng V."/>
            <person name="Sandor L."/>
            <person name="Barry K."/>
            <person name="Martinez A.T."/>
            <person name="Xiao Y."/>
            <person name="Gibbons J.G."/>
            <person name="Terashima K."/>
            <person name="Hibbett D.S."/>
            <person name="Grigoriev I.V."/>
        </authorList>
    </citation>
    <scope>NUCLEOTIDE SEQUENCE</scope>
    <source>
        <strain evidence="3">TFB9207</strain>
    </source>
</reference>
<keyword evidence="2" id="KW-1133">Transmembrane helix</keyword>
<feature type="region of interest" description="Disordered" evidence="1">
    <location>
        <begin position="350"/>
        <end position="379"/>
    </location>
</feature>
<feature type="compositionally biased region" description="Pro residues" evidence="1">
    <location>
        <begin position="362"/>
        <end position="379"/>
    </location>
</feature>
<evidence type="ECO:0000256" key="2">
    <source>
        <dbReference type="SAM" id="Phobius"/>
    </source>
</evidence>
<dbReference type="EMBL" id="MU805937">
    <property type="protein sequence ID" value="KAJ3845408.1"/>
    <property type="molecule type" value="Genomic_DNA"/>
</dbReference>
<feature type="compositionally biased region" description="Polar residues" evidence="1">
    <location>
        <begin position="99"/>
        <end position="113"/>
    </location>
</feature>
<feature type="compositionally biased region" description="Polar residues" evidence="1">
    <location>
        <begin position="182"/>
        <end position="191"/>
    </location>
</feature>
<dbReference type="AlphaFoldDB" id="A0AA38PLZ1"/>
<keyword evidence="2" id="KW-0812">Transmembrane</keyword>
<dbReference type="Proteomes" id="UP001163846">
    <property type="component" value="Unassembled WGS sequence"/>
</dbReference>
<comment type="caution">
    <text evidence="3">The sequence shown here is derived from an EMBL/GenBank/DDBJ whole genome shotgun (WGS) entry which is preliminary data.</text>
</comment>
<feature type="transmembrane region" description="Helical" evidence="2">
    <location>
        <begin position="20"/>
        <end position="38"/>
    </location>
</feature>
<feature type="transmembrane region" description="Helical" evidence="2">
    <location>
        <begin position="50"/>
        <end position="69"/>
    </location>
</feature>